<comment type="caution">
    <text evidence="4">The sequence shown here is derived from an EMBL/GenBank/DDBJ whole genome shotgun (WGS) entry which is preliminary data.</text>
</comment>
<dbReference type="InterPro" id="IPR007157">
    <property type="entry name" value="PspA_VIPP1"/>
</dbReference>
<evidence type="ECO:0000313" key="5">
    <source>
        <dbReference type="Proteomes" id="UP001604335"/>
    </source>
</evidence>
<keyword evidence="2" id="KW-0175">Coiled coil</keyword>
<dbReference type="EMBL" id="JAZAQF010000001">
    <property type="protein sequence ID" value="MFG3816130.1"/>
    <property type="molecule type" value="Genomic_DNA"/>
</dbReference>
<name>A0ABW7C4G5_9CYAN</name>
<evidence type="ECO:0000256" key="2">
    <source>
        <dbReference type="SAM" id="Coils"/>
    </source>
</evidence>
<keyword evidence="5" id="KW-1185">Reference proteome</keyword>
<dbReference type="PANTHER" id="PTHR31088:SF6">
    <property type="entry name" value="PHAGE SHOCK PROTEIN A"/>
    <property type="match status" value="1"/>
</dbReference>
<feature type="region of interest" description="Disordered" evidence="3">
    <location>
        <begin position="183"/>
        <end position="220"/>
    </location>
</feature>
<comment type="similarity">
    <text evidence="1">Belongs to the PspA/Vipp/IM30 family.</text>
</comment>
<sequence>MGLLQRLGKLVRANVNAAIAQAEDPEQALDQALMDMQDDLVQLRQAVAQAIATQKRTERQREAAARAAEDWYQRAQQLLNVGDEPGARSALSQCHGQQDAAAHLQEQWETQQDTIAQLRSTLRDLEAKLLETRTKRDLYVARARSAMATQRMHDTLNYLSRPNNPLERLESWTMELEARAQLSQTAGRDPLEQAFQTLESDQRLERDLEQLKARRPPELR</sequence>
<proteinExistence type="inferred from homology"/>
<reference evidence="5" key="1">
    <citation type="journal article" date="2024" name="Algal Res.">
        <title>Biochemical, toxicological and genomic investigation of a high-biomass producing Limnothrix strain isolated from Italian shallow drinking water reservoir.</title>
        <authorList>
            <person name="Simonazzi M."/>
            <person name="Shishido T.K."/>
            <person name="Delbaje E."/>
            <person name="Wahlsten M."/>
            <person name="Fewer D.P."/>
            <person name="Sivonen K."/>
            <person name="Pezzolesi L."/>
            <person name="Pistocchi R."/>
        </authorList>
    </citation>
    <scope>NUCLEOTIDE SEQUENCE [LARGE SCALE GENOMIC DNA]</scope>
    <source>
        <strain evidence="5">LRLZ20PSL1</strain>
    </source>
</reference>
<evidence type="ECO:0000256" key="1">
    <source>
        <dbReference type="ARBA" id="ARBA00043985"/>
    </source>
</evidence>
<feature type="coiled-coil region" evidence="2">
    <location>
        <begin position="26"/>
        <end position="60"/>
    </location>
</feature>
<dbReference type="RefSeq" id="WP_393009799.1">
    <property type="nucleotide sequence ID" value="NZ_JAZAQF010000001.1"/>
</dbReference>
<dbReference type="Pfam" id="PF04012">
    <property type="entry name" value="PspA_IM30"/>
    <property type="match status" value="1"/>
</dbReference>
<gene>
    <name evidence="4" type="ORF">VPK24_00655</name>
</gene>
<protein>
    <submittedName>
        <fullName evidence="4">PspA/IM30 family protein</fullName>
    </submittedName>
</protein>
<evidence type="ECO:0000313" key="4">
    <source>
        <dbReference type="EMBL" id="MFG3816130.1"/>
    </source>
</evidence>
<organism evidence="4 5">
    <name type="scientific">Limnothrix redekei LRLZ20PSL1</name>
    <dbReference type="NCBI Taxonomy" id="3112953"/>
    <lineage>
        <taxon>Bacteria</taxon>
        <taxon>Bacillati</taxon>
        <taxon>Cyanobacteriota</taxon>
        <taxon>Cyanophyceae</taxon>
        <taxon>Pseudanabaenales</taxon>
        <taxon>Pseudanabaenaceae</taxon>
        <taxon>Limnothrix</taxon>
    </lineage>
</organism>
<accession>A0ABW7C4G5</accession>
<dbReference type="Proteomes" id="UP001604335">
    <property type="component" value="Unassembled WGS sequence"/>
</dbReference>
<feature type="compositionally biased region" description="Basic and acidic residues" evidence="3">
    <location>
        <begin position="200"/>
        <end position="220"/>
    </location>
</feature>
<evidence type="ECO:0000256" key="3">
    <source>
        <dbReference type="SAM" id="MobiDB-lite"/>
    </source>
</evidence>
<dbReference type="PANTHER" id="PTHR31088">
    <property type="entry name" value="MEMBRANE-ASSOCIATED PROTEIN VIPP1, CHLOROPLASTIC"/>
    <property type="match status" value="1"/>
</dbReference>
<feature type="coiled-coil region" evidence="2">
    <location>
        <begin position="108"/>
        <end position="135"/>
    </location>
</feature>